<dbReference type="SMART" id="SM00829">
    <property type="entry name" value="PKS_ER"/>
    <property type="match status" value="1"/>
</dbReference>
<dbReference type="EMBL" id="JAOQIO010000084">
    <property type="protein sequence ID" value="MCU6794511.1"/>
    <property type="molecule type" value="Genomic_DNA"/>
</dbReference>
<dbReference type="Pfam" id="PF08240">
    <property type="entry name" value="ADH_N"/>
    <property type="match status" value="1"/>
</dbReference>
<dbReference type="InterPro" id="IPR036291">
    <property type="entry name" value="NAD(P)-bd_dom_sf"/>
</dbReference>
<dbReference type="InterPro" id="IPR011032">
    <property type="entry name" value="GroES-like_sf"/>
</dbReference>
<sequence length="349" mass="37979">MKMKAWPLYAIGDIRLENRTKPHAGSGEVLLKVRACGICGSDIPRVYSKGTYSFPTIPGHEFSGEIVEVGEGGDESLVGRGAAVFPLMPCRSCSACEIGQFALCDNYNYMGSRCDGAFAEYITVPLWNLLLMPEGVSYEEAAMVEPAAVALHALRQASVDIGDTVLIYGAGPIGMMLALWAQIWGAGRILLVDIDEARLAFAQGLGITNTCNAAVTDTVAWVHEQTDGRGADVTIEGAGSTISFENAMHTTRPFGKVILMGNPAGDMKLTQKGYWEILRNNLTVIGTWNSYYANLPVNEWQLVLNFIASGKLRLDPLITHRVPIEGIGDALQMIRDRSEFSVKVMYIHQ</sequence>
<dbReference type="InterPro" id="IPR020843">
    <property type="entry name" value="ER"/>
</dbReference>
<keyword evidence="3" id="KW-0560">Oxidoreductase</keyword>
<organism evidence="5 6">
    <name type="scientific">Paenibacillus baimaensis</name>
    <dbReference type="NCBI Taxonomy" id="2982185"/>
    <lineage>
        <taxon>Bacteria</taxon>
        <taxon>Bacillati</taxon>
        <taxon>Bacillota</taxon>
        <taxon>Bacilli</taxon>
        <taxon>Bacillales</taxon>
        <taxon>Paenibacillaceae</taxon>
        <taxon>Paenibacillus</taxon>
    </lineage>
</organism>
<dbReference type="SUPFAM" id="SSF50129">
    <property type="entry name" value="GroES-like"/>
    <property type="match status" value="1"/>
</dbReference>
<dbReference type="Gene3D" id="3.40.50.720">
    <property type="entry name" value="NAD(P)-binding Rossmann-like Domain"/>
    <property type="match status" value="1"/>
</dbReference>
<reference evidence="5 6" key="1">
    <citation type="submission" date="2022-09" db="EMBL/GenBank/DDBJ databases">
        <authorList>
            <person name="Han X.L."/>
            <person name="Wang Q."/>
            <person name="Lu T."/>
        </authorList>
    </citation>
    <scope>NUCLEOTIDE SEQUENCE [LARGE SCALE GENOMIC DNA]</scope>
    <source>
        <strain evidence="5 6">WQ 127069</strain>
    </source>
</reference>
<dbReference type="InterPro" id="IPR050129">
    <property type="entry name" value="Zn_alcohol_dh"/>
</dbReference>
<dbReference type="PANTHER" id="PTHR43401">
    <property type="entry name" value="L-THREONINE 3-DEHYDROGENASE"/>
    <property type="match status" value="1"/>
</dbReference>
<accession>A0ABT2UK55</accession>
<gene>
    <name evidence="5" type="ORF">OB236_20590</name>
</gene>
<proteinExistence type="predicted"/>
<dbReference type="Pfam" id="PF00107">
    <property type="entry name" value="ADH_zinc_N"/>
    <property type="match status" value="1"/>
</dbReference>
<evidence type="ECO:0000256" key="1">
    <source>
        <dbReference type="ARBA" id="ARBA00022723"/>
    </source>
</evidence>
<keyword evidence="1" id="KW-0479">Metal-binding</keyword>
<dbReference type="CDD" id="cd08236">
    <property type="entry name" value="sugar_DH"/>
    <property type="match status" value="1"/>
</dbReference>
<keyword evidence="6" id="KW-1185">Reference proteome</keyword>
<dbReference type="InterPro" id="IPR013154">
    <property type="entry name" value="ADH-like_N"/>
</dbReference>
<protein>
    <submittedName>
        <fullName evidence="5">Galactitol-1-phosphate 5-dehydrogenase</fullName>
    </submittedName>
</protein>
<keyword evidence="2" id="KW-0862">Zinc</keyword>
<feature type="domain" description="Enoyl reductase (ER)" evidence="4">
    <location>
        <begin position="12"/>
        <end position="339"/>
    </location>
</feature>
<dbReference type="InterPro" id="IPR013149">
    <property type="entry name" value="ADH-like_C"/>
</dbReference>
<evidence type="ECO:0000256" key="2">
    <source>
        <dbReference type="ARBA" id="ARBA00022833"/>
    </source>
</evidence>
<dbReference type="Proteomes" id="UP001652445">
    <property type="component" value="Unassembled WGS sequence"/>
</dbReference>
<comment type="caution">
    <text evidence="5">The sequence shown here is derived from an EMBL/GenBank/DDBJ whole genome shotgun (WGS) entry which is preliminary data.</text>
</comment>
<dbReference type="PANTHER" id="PTHR43401:SF2">
    <property type="entry name" value="L-THREONINE 3-DEHYDROGENASE"/>
    <property type="match status" value="1"/>
</dbReference>
<evidence type="ECO:0000313" key="5">
    <source>
        <dbReference type="EMBL" id="MCU6794511.1"/>
    </source>
</evidence>
<dbReference type="Gene3D" id="3.90.180.10">
    <property type="entry name" value="Medium-chain alcohol dehydrogenases, catalytic domain"/>
    <property type="match status" value="1"/>
</dbReference>
<evidence type="ECO:0000259" key="4">
    <source>
        <dbReference type="SMART" id="SM00829"/>
    </source>
</evidence>
<evidence type="ECO:0000313" key="6">
    <source>
        <dbReference type="Proteomes" id="UP001652445"/>
    </source>
</evidence>
<name>A0ABT2UK55_9BACL</name>
<dbReference type="SUPFAM" id="SSF51735">
    <property type="entry name" value="NAD(P)-binding Rossmann-fold domains"/>
    <property type="match status" value="1"/>
</dbReference>
<evidence type="ECO:0000256" key="3">
    <source>
        <dbReference type="ARBA" id="ARBA00023002"/>
    </source>
</evidence>